<protein>
    <submittedName>
        <fullName evidence="2">Uncharacterized protein</fullName>
    </submittedName>
</protein>
<feature type="region of interest" description="Disordered" evidence="1">
    <location>
        <begin position="60"/>
        <end position="105"/>
    </location>
</feature>
<name>A0A8C0BMZ4_9AVES</name>
<dbReference type="Ensembl" id="ENSBJAT00000019681.1">
    <property type="protein sequence ID" value="ENSBJAP00000019154.1"/>
    <property type="gene ID" value="ENSBJAG00000012597.1"/>
</dbReference>
<keyword evidence="3" id="KW-1185">Reference proteome</keyword>
<organism evidence="2 3">
    <name type="scientific">Buteo japonicus</name>
    <dbReference type="NCBI Taxonomy" id="224669"/>
    <lineage>
        <taxon>Eukaryota</taxon>
        <taxon>Metazoa</taxon>
        <taxon>Chordata</taxon>
        <taxon>Craniata</taxon>
        <taxon>Vertebrata</taxon>
        <taxon>Euteleostomi</taxon>
        <taxon>Archelosauria</taxon>
        <taxon>Archosauria</taxon>
        <taxon>Dinosauria</taxon>
        <taxon>Saurischia</taxon>
        <taxon>Theropoda</taxon>
        <taxon>Coelurosauria</taxon>
        <taxon>Aves</taxon>
        <taxon>Neognathae</taxon>
        <taxon>Neoaves</taxon>
        <taxon>Telluraves</taxon>
        <taxon>Accipitrimorphae</taxon>
        <taxon>Accipitriformes</taxon>
        <taxon>Accipitridae</taxon>
        <taxon>Accipitrinae</taxon>
        <taxon>Buteo</taxon>
    </lineage>
</organism>
<feature type="compositionally biased region" description="Polar residues" evidence="1">
    <location>
        <begin position="1"/>
        <end position="21"/>
    </location>
</feature>
<dbReference type="Proteomes" id="UP000694555">
    <property type="component" value="Unplaced"/>
</dbReference>
<proteinExistence type="predicted"/>
<dbReference type="AlphaFoldDB" id="A0A8C0BMZ4"/>
<evidence type="ECO:0000313" key="2">
    <source>
        <dbReference type="Ensembl" id="ENSBJAP00000019154.1"/>
    </source>
</evidence>
<sequence length="105" mass="11887">ALQRNQPFLETMGINSGNIGTTEVHCPKNSSRKGAEQEKTKKTSSVDTIRFQVTYIPYGRRTLERQQEKHPKRIKKKLSGPGGKARPPQVQGQEGGSGRWRRWEA</sequence>
<accession>A0A8C0BMZ4</accession>
<reference evidence="2" key="2">
    <citation type="submission" date="2025-09" db="UniProtKB">
        <authorList>
            <consortium name="Ensembl"/>
        </authorList>
    </citation>
    <scope>IDENTIFICATION</scope>
</reference>
<feature type="region of interest" description="Disordered" evidence="1">
    <location>
        <begin position="1"/>
        <end position="45"/>
    </location>
</feature>
<evidence type="ECO:0000313" key="3">
    <source>
        <dbReference type="Proteomes" id="UP000694555"/>
    </source>
</evidence>
<reference evidence="2" key="1">
    <citation type="submission" date="2025-08" db="UniProtKB">
        <authorList>
            <consortium name="Ensembl"/>
        </authorList>
    </citation>
    <scope>IDENTIFICATION</scope>
</reference>
<evidence type="ECO:0000256" key="1">
    <source>
        <dbReference type="SAM" id="MobiDB-lite"/>
    </source>
</evidence>